<dbReference type="Pfam" id="PF13672">
    <property type="entry name" value="PP2C_2"/>
    <property type="match status" value="1"/>
</dbReference>
<dbReference type="PROSITE" id="PS00109">
    <property type="entry name" value="PROTEIN_KINASE_TYR"/>
    <property type="match status" value="1"/>
</dbReference>
<evidence type="ECO:0000259" key="6">
    <source>
        <dbReference type="PROSITE" id="PS50011"/>
    </source>
</evidence>
<evidence type="ECO:0000256" key="4">
    <source>
        <dbReference type="ARBA" id="ARBA00022840"/>
    </source>
</evidence>
<keyword evidence="4" id="KW-0067">ATP-binding</keyword>
<dbReference type="EMBL" id="LDSL01000030">
    <property type="protein sequence ID" value="KTT25938.1"/>
    <property type="molecule type" value="Genomic_DNA"/>
</dbReference>
<dbReference type="Gene3D" id="1.10.510.10">
    <property type="entry name" value="Transferase(Phosphotransferase) domain 1"/>
    <property type="match status" value="1"/>
</dbReference>
<evidence type="ECO:0000256" key="1">
    <source>
        <dbReference type="ARBA" id="ARBA00022679"/>
    </source>
</evidence>
<dbReference type="SUPFAM" id="SSF81606">
    <property type="entry name" value="PP2C-like"/>
    <property type="match status" value="1"/>
</dbReference>
<feature type="transmembrane region" description="Helical" evidence="5">
    <location>
        <begin position="559"/>
        <end position="580"/>
    </location>
</feature>
<evidence type="ECO:0000259" key="7">
    <source>
        <dbReference type="PROSITE" id="PS51746"/>
    </source>
</evidence>
<dbReference type="InterPro" id="IPR011009">
    <property type="entry name" value="Kinase-like_dom_sf"/>
</dbReference>
<evidence type="ECO:0000256" key="5">
    <source>
        <dbReference type="SAM" id="Phobius"/>
    </source>
</evidence>
<evidence type="ECO:0000313" key="9">
    <source>
        <dbReference type="Proteomes" id="UP000072741"/>
    </source>
</evidence>
<keyword evidence="9" id="KW-1185">Reference proteome</keyword>
<feature type="domain" description="Protein kinase" evidence="6">
    <location>
        <begin position="277"/>
        <end position="537"/>
    </location>
</feature>
<dbReference type="InterPro" id="IPR008266">
    <property type="entry name" value="Tyr_kinase_AS"/>
</dbReference>
<keyword evidence="5" id="KW-0812">Transmembrane</keyword>
<proteinExistence type="predicted"/>
<organism evidence="8 9">
    <name type="scientific">Pseudacidovorax intermedius</name>
    <dbReference type="NCBI Taxonomy" id="433924"/>
    <lineage>
        <taxon>Bacteria</taxon>
        <taxon>Pseudomonadati</taxon>
        <taxon>Pseudomonadota</taxon>
        <taxon>Betaproteobacteria</taxon>
        <taxon>Burkholderiales</taxon>
        <taxon>Comamonadaceae</taxon>
        <taxon>Pseudacidovorax</taxon>
    </lineage>
</organism>
<evidence type="ECO:0000256" key="3">
    <source>
        <dbReference type="ARBA" id="ARBA00022777"/>
    </source>
</evidence>
<gene>
    <name evidence="8" type="ORF">NS331_04265</name>
</gene>
<protein>
    <submittedName>
        <fullName evidence="8">Protein kinase</fullName>
    </submittedName>
</protein>
<dbReference type="Gene3D" id="3.30.200.20">
    <property type="entry name" value="Phosphorylase Kinase, domain 1"/>
    <property type="match status" value="1"/>
</dbReference>
<dbReference type="GO" id="GO:0004674">
    <property type="term" value="F:protein serine/threonine kinase activity"/>
    <property type="evidence" value="ECO:0007669"/>
    <property type="project" value="TreeGrafter"/>
</dbReference>
<comment type="caution">
    <text evidence="8">The sequence shown here is derived from an EMBL/GenBank/DDBJ whole genome shotgun (WGS) entry which is preliminary data.</text>
</comment>
<keyword evidence="1" id="KW-0808">Transferase</keyword>
<dbReference type="SMART" id="SM00332">
    <property type="entry name" value="PP2Cc"/>
    <property type="match status" value="1"/>
</dbReference>
<dbReference type="PATRIC" id="fig|433924.3.peg.2713"/>
<keyword evidence="2" id="KW-0547">Nucleotide-binding</keyword>
<dbReference type="SUPFAM" id="SSF56112">
    <property type="entry name" value="Protein kinase-like (PK-like)"/>
    <property type="match status" value="1"/>
</dbReference>
<dbReference type="PROSITE" id="PS51746">
    <property type="entry name" value="PPM_2"/>
    <property type="match status" value="1"/>
</dbReference>
<dbReference type="Pfam" id="PF00069">
    <property type="entry name" value="Pkinase"/>
    <property type="match status" value="1"/>
</dbReference>
<evidence type="ECO:0000313" key="8">
    <source>
        <dbReference type="EMBL" id="KTT25938.1"/>
    </source>
</evidence>
<keyword evidence="3 8" id="KW-0418">Kinase</keyword>
<dbReference type="InterPro" id="IPR000719">
    <property type="entry name" value="Prot_kinase_dom"/>
</dbReference>
<dbReference type="SMART" id="SM00331">
    <property type="entry name" value="PP2C_SIG"/>
    <property type="match status" value="1"/>
</dbReference>
<accession>A0A147H7L2</accession>
<dbReference type="Gene3D" id="3.60.40.10">
    <property type="entry name" value="PPM-type phosphatase domain"/>
    <property type="match status" value="1"/>
</dbReference>
<dbReference type="CDD" id="cd14014">
    <property type="entry name" value="STKc_PknB_like"/>
    <property type="match status" value="1"/>
</dbReference>
<dbReference type="SMART" id="SM00220">
    <property type="entry name" value="S_TKc"/>
    <property type="match status" value="1"/>
</dbReference>
<dbReference type="InterPro" id="IPR001932">
    <property type="entry name" value="PPM-type_phosphatase-like_dom"/>
</dbReference>
<evidence type="ECO:0000256" key="2">
    <source>
        <dbReference type="ARBA" id="ARBA00022741"/>
    </source>
</evidence>
<reference evidence="8 9" key="1">
    <citation type="journal article" date="2016" name="Front. Microbiol.">
        <title>Genomic Resource of Rice Seed Associated Bacteria.</title>
        <authorList>
            <person name="Midha S."/>
            <person name="Bansal K."/>
            <person name="Sharma S."/>
            <person name="Kumar N."/>
            <person name="Patil P.P."/>
            <person name="Chaudhry V."/>
            <person name="Patil P.B."/>
        </authorList>
    </citation>
    <scope>NUCLEOTIDE SEQUENCE [LARGE SCALE GENOMIC DNA]</scope>
    <source>
        <strain evidence="8 9">NS331</strain>
    </source>
</reference>
<dbReference type="InterPro" id="IPR036457">
    <property type="entry name" value="PPM-type-like_dom_sf"/>
</dbReference>
<dbReference type="GO" id="GO:0005524">
    <property type="term" value="F:ATP binding"/>
    <property type="evidence" value="ECO:0007669"/>
    <property type="project" value="UniProtKB-KW"/>
</dbReference>
<dbReference type="PROSITE" id="PS50011">
    <property type="entry name" value="PROTEIN_KINASE_DOM"/>
    <property type="match status" value="1"/>
</dbReference>
<dbReference type="PANTHER" id="PTHR43289">
    <property type="entry name" value="MITOGEN-ACTIVATED PROTEIN KINASE KINASE KINASE 20-RELATED"/>
    <property type="match status" value="1"/>
</dbReference>
<dbReference type="Proteomes" id="UP000072741">
    <property type="component" value="Unassembled WGS sequence"/>
</dbReference>
<dbReference type="PANTHER" id="PTHR43289:SF6">
    <property type="entry name" value="SERINE_THREONINE-PROTEIN KINASE NEKL-3"/>
    <property type="match status" value="1"/>
</dbReference>
<name>A0A147H7L2_9BURK</name>
<dbReference type="RefSeq" id="WP_058640763.1">
    <property type="nucleotide sequence ID" value="NZ_LDSL01000030.1"/>
</dbReference>
<keyword evidence="5" id="KW-1133">Transmembrane helix</keyword>
<keyword evidence="5" id="KW-0472">Membrane</keyword>
<feature type="domain" description="PPM-type phosphatase" evidence="7">
    <location>
        <begin position="14"/>
        <end position="244"/>
    </location>
</feature>
<sequence length="583" mass="63372">MTRPPAPALAVTLGQHSRAAPGGGANQDFHGAMLPTGHLLASKGIAVAIADGISSSPVSQEAAQTAVGAFLSDYYATSEAWSVRRAGQRVIGATNAWLHAQTLRGDARFDKDRGHVCTFSALVLKGRTLHLLHVGDARLYRVHPHALEPLSEDHRLHVCAGESYLSRALGAGAQVEIDYRHWEAEPGELYLLATDGAYGHLDADAVHRHLAQAGDDLDAAAAALTADAHARGSNDDATVLLLRIDALPDADAPLPSLSRDGLALPPPLAPGMAFEGFTLVRELQFSARSHVYLATDDATGLPWVLKVPAVDLRDDADALDRFAREEWIARRVDSAHVVQAWRGERPRRHLFVALAYIEGQTLAQWMVDHPRPDLDTVRSLVEQVGRGLQALHGREMLHQDLRPHNVLIDRQGNARLIDLGSAHVAGLAEAGDMALPAVPGTLQYTAPEYLLGQGGSVRTELFSLAALTYQMLCGQLPYGLDASRVRTPQDLRRLRYVPLRHHRPELPAWLDAVLQKALSPEPRRRQEAVSEFLHDLRAPGAAFHRQRTVPMAERDPVRFWQGVALVLGVAVVVLLGRLVLGTP</sequence>
<dbReference type="AlphaFoldDB" id="A0A147H7L2"/>